<feature type="region of interest" description="Disordered" evidence="1">
    <location>
        <begin position="133"/>
        <end position="155"/>
    </location>
</feature>
<dbReference type="RefSeq" id="WP_163914496.1">
    <property type="nucleotide sequence ID" value="NZ_JAAGWD010000003.1"/>
</dbReference>
<dbReference type="AlphaFoldDB" id="A0A6B3LLJ6"/>
<proteinExistence type="predicted"/>
<organism evidence="3 4">
    <name type="scientific">Pontibacter burrus</name>
    <dbReference type="NCBI Taxonomy" id="2704466"/>
    <lineage>
        <taxon>Bacteria</taxon>
        <taxon>Pseudomonadati</taxon>
        <taxon>Bacteroidota</taxon>
        <taxon>Cytophagia</taxon>
        <taxon>Cytophagales</taxon>
        <taxon>Hymenobacteraceae</taxon>
        <taxon>Pontibacter</taxon>
    </lineage>
</organism>
<feature type="domain" description="DUF4296" evidence="2">
    <location>
        <begin position="26"/>
        <end position="109"/>
    </location>
</feature>
<sequence>MKRLFSILFCLSLFGCGQQKNTSAADNPVPEVKMIQILADVHVMEALIESNISYPDSAVMVYNKRHKEILEKHGVTPEAFHESYKYYADNLREMDLLYEAVLDTLTLREAKLAAKTGDSATDSVQNSELILLDPPVQSEKRDGKRPDILMTAPVE</sequence>
<dbReference type="EMBL" id="JAAGWD010000003">
    <property type="protein sequence ID" value="NEM97802.1"/>
    <property type="molecule type" value="Genomic_DNA"/>
</dbReference>
<accession>A0A6B3LLJ6</accession>
<dbReference type="Proteomes" id="UP000474777">
    <property type="component" value="Unassembled WGS sequence"/>
</dbReference>
<dbReference type="PROSITE" id="PS51257">
    <property type="entry name" value="PROKAR_LIPOPROTEIN"/>
    <property type="match status" value="1"/>
</dbReference>
<feature type="compositionally biased region" description="Basic and acidic residues" evidence="1">
    <location>
        <begin position="138"/>
        <end position="147"/>
    </location>
</feature>
<reference evidence="3 4" key="1">
    <citation type="submission" date="2020-02" db="EMBL/GenBank/DDBJ databases">
        <authorList>
            <person name="Kim M.K."/>
        </authorList>
    </citation>
    <scope>NUCLEOTIDE SEQUENCE [LARGE SCALE GENOMIC DNA]</scope>
    <source>
        <strain evidence="3 4">BT327</strain>
    </source>
</reference>
<keyword evidence="4" id="KW-1185">Reference proteome</keyword>
<protein>
    <submittedName>
        <fullName evidence="3">DUF4296 domain-containing protein</fullName>
    </submittedName>
</protein>
<gene>
    <name evidence="3" type="ORF">GXP69_08860</name>
</gene>
<evidence type="ECO:0000313" key="3">
    <source>
        <dbReference type="EMBL" id="NEM97802.1"/>
    </source>
</evidence>
<name>A0A6B3LLJ6_9BACT</name>
<evidence type="ECO:0000259" key="2">
    <source>
        <dbReference type="Pfam" id="PF14129"/>
    </source>
</evidence>
<dbReference type="InterPro" id="IPR025381">
    <property type="entry name" value="DUF4296"/>
</dbReference>
<comment type="caution">
    <text evidence="3">The sequence shown here is derived from an EMBL/GenBank/DDBJ whole genome shotgun (WGS) entry which is preliminary data.</text>
</comment>
<dbReference type="Pfam" id="PF14129">
    <property type="entry name" value="DUF4296"/>
    <property type="match status" value="1"/>
</dbReference>
<evidence type="ECO:0000256" key="1">
    <source>
        <dbReference type="SAM" id="MobiDB-lite"/>
    </source>
</evidence>
<evidence type="ECO:0000313" key="4">
    <source>
        <dbReference type="Proteomes" id="UP000474777"/>
    </source>
</evidence>